<accession>A0A915IJG2</accession>
<dbReference type="AlphaFoldDB" id="A0A915IJG2"/>
<evidence type="ECO:0000313" key="2">
    <source>
        <dbReference type="Proteomes" id="UP000887565"/>
    </source>
</evidence>
<dbReference type="Proteomes" id="UP000887565">
    <property type="component" value="Unplaced"/>
</dbReference>
<organism evidence="2 3">
    <name type="scientific">Romanomermis culicivorax</name>
    <name type="common">Nematode worm</name>
    <dbReference type="NCBI Taxonomy" id="13658"/>
    <lineage>
        <taxon>Eukaryota</taxon>
        <taxon>Metazoa</taxon>
        <taxon>Ecdysozoa</taxon>
        <taxon>Nematoda</taxon>
        <taxon>Enoplea</taxon>
        <taxon>Dorylaimia</taxon>
        <taxon>Mermithida</taxon>
        <taxon>Mermithoidea</taxon>
        <taxon>Mermithidae</taxon>
        <taxon>Romanomermis</taxon>
    </lineage>
</organism>
<keyword evidence="2" id="KW-1185">Reference proteome</keyword>
<sequence>MNVHYSELAQQARGSGSTNIPLKEGTLSRTPTPRVFPSKISISNIGCKCQTQSNSIKEHAVKARTFIDIIGGSVASTYPLRIFAIWVNIGVAKIQLLLKRSMMLIFIL</sequence>
<proteinExistence type="predicted"/>
<name>A0A915IJG2_ROMCU</name>
<dbReference type="WBParaSite" id="nRc.2.0.1.t13522-RA">
    <property type="protein sequence ID" value="nRc.2.0.1.t13522-RA"/>
    <property type="gene ID" value="nRc.2.0.1.g13522"/>
</dbReference>
<evidence type="ECO:0000313" key="3">
    <source>
        <dbReference type="WBParaSite" id="nRc.2.0.1.t13522-RA"/>
    </source>
</evidence>
<feature type="region of interest" description="Disordered" evidence="1">
    <location>
        <begin position="1"/>
        <end position="31"/>
    </location>
</feature>
<protein>
    <submittedName>
        <fullName evidence="3">Uncharacterized protein</fullName>
    </submittedName>
</protein>
<reference evidence="3" key="1">
    <citation type="submission" date="2022-11" db="UniProtKB">
        <authorList>
            <consortium name="WormBaseParasite"/>
        </authorList>
    </citation>
    <scope>IDENTIFICATION</scope>
</reference>
<evidence type="ECO:0000256" key="1">
    <source>
        <dbReference type="SAM" id="MobiDB-lite"/>
    </source>
</evidence>
<feature type="compositionally biased region" description="Polar residues" evidence="1">
    <location>
        <begin position="8"/>
        <end position="20"/>
    </location>
</feature>